<comment type="caution">
    <text evidence="1">The sequence shown here is derived from an EMBL/GenBank/DDBJ whole genome shotgun (WGS) entry which is preliminary data.</text>
</comment>
<sequence>MNKYIESCQKLSQEKSDLINLLVDINNEQPFNDPQDNPFQSKYAARDFIKTLLHSLNNSSIQANHHENVNSLSFCFFKLFLACNHLETEEKHETRRIIEELREDLDQDSDIRQIKSYCENGELSAANVISAVGVDTVSTFSGILLYLFCLMGMATSGYELDKDDRATRVKDPVFWFEAASRTLDLHDCMKATDPKAHFILWETFFLPENLNQIKTLGKSLELETACEELKRKLVKMDGSSYKAPFFFFQLETLDCLKWSSNCAALANYYSATQRFFDSAECLLCAKKFALQTSIHLIGSLVDLKETETTKLF</sequence>
<evidence type="ECO:0000313" key="1">
    <source>
        <dbReference type="EMBL" id="KAL3314372.1"/>
    </source>
</evidence>
<evidence type="ECO:0008006" key="3">
    <source>
        <dbReference type="Google" id="ProtNLM"/>
    </source>
</evidence>
<proteinExistence type="predicted"/>
<keyword evidence="2" id="KW-1185">Reference proteome</keyword>
<dbReference type="PANTHER" id="PTHR46321">
    <property type="entry name" value="KIF1-BINDING PROTEIN"/>
    <property type="match status" value="1"/>
</dbReference>
<organism evidence="1 2">
    <name type="scientific">Cichlidogyrus casuarinus</name>
    <dbReference type="NCBI Taxonomy" id="1844966"/>
    <lineage>
        <taxon>Eukaryota</taxon>
        <taxon>Metazoa</taxon>
        <taxon>Spiralia</taxon>
        <taxon>Lophotrochozoa</taxon>
        <taxon>Platyhelminthes</taxon>
        <taxon>Monogenea</taxon>
        <taxon>Monopisthocotylea</taxon>
        <taxon>Dactylogyridea</taxon>
        <taxon>Ancyrocephalidae</taxon>
        <taxon>Cichlidogyrus</taxon>
    </lineage>
</organism>
<name>A0ABD2Q435_9PLAT</name>
<evidence type="ECO:0000313" key="2">
    <source>
        <dbReference type="Proteomes" id="UP001626550"/>
    </source>
</evidence>
<reference evidence="1 2" key="1">
    <citation type="submission" date="2024-11" db="EMBL/GenBank/DDBJ databases">
        <title>Adaptive evolution of stress response genes in parasites aligns with host niche diversity.</title>
        <authorList>
            <person name="Hahn C."/>
            <person name="Resl P."/>
        </authorList>
    </citation>
    <scope>NUCLEOTIDE SEQUENCE [LARGE SCALE GENOMIC DNA]</scope>
    <source>
        <strain evidence="1">EGGRZ-B1_66</strain>
        <tissue evidence="1">Body</tissue>
    </source>
</reference>
<accession>A0ABD2Q435</accession>
<dbReference type="Proteomes" id="UP001626550">
    <property type="component" value="Unassembled WGS sequence"/>
</dbReference>
<dbReference type="PANTHER" id="PTHR46321:SF1">
    <property type="entry name" value="KIF-BINDING PROTEIN"/>
    <property type="match status" value="1"/>
</dbReference>
<gene>
    <name evidence="1" type="ORF">Ciccas_007014</name>
</gene>
<dbReference type="EMBL" id="JBJKFK010001018">
    <property type="protein sequence ID" value="KAL3314372.1"/>
    <property type="molecule type" value="Genomic_DNA"/>
</dbReference>
<protein>
    <recommendedName>
        <fullName evidence="3">KIF-binding protein</fullName>
    </recommendedName>
</protein>
<dbReference type="AlphaFoldDB" id="A0ABD2Q435"/>